<dbReference type="EMBL" id="CAVNYO010000403">
    <property type="protein sequence ID" value="CAK5274476.1"/>
    <property type="molecule type" value="Genomic_DNA"/>
</dbReference>
<keyword evidence="2" id="KW-1185">Reference proteome</keyword>
<dbReference type="Proteomes" id="UP001295794">
    <property type="component" value="Unassembled WGS sequence"/>
</dbReference>
<sequence>MTNEQDDDPQTKTPVDNNLWTISFLCGICLDSCFGRSELASRTADEFVQAVCLYTCTWSVSMSTSLCPSI</sequence>
<evidence type="ECO:0000313" key="2">
    <source>
        <dbReference type="Proteomes" id="UP001295794"/>
    </source>
</evidence>
<organism evidence="1 2">
    <name type="scientific">Mycena citricolor</name>
    <dbReference type="NCBI Taxonomy" id="2018698"/>
    <lineage>
        <taxon>Eukaryota</taxon>
        <taxon>Fungi</taxon>
        <taxon>Dikarya</taxon>
        <taxon>Basidiomycota</taxon>
        <taxon>Agaricomycotina</taxon>
        <taxon>Agaricomycetes</taxon>
        <taxon>Agaricomycetidae</taxon>
        <taxon>Agaricales</taxon>
        <taxon>Marasmiineae</taxon>
        <taxon>Mycenaceae</taxon>
        <taxon>Mycena</taxon>
    </lineage>
</organism>
<name>A0AAD2HEQ7_9AGAR</name>
<evidence type="ECO:0000313" key="1">
    <source>
        <dbReference type="EMBL" id="CAK5274476.1"/>
    </source>
</evidence>
<reference evidence="1" key="1">
    <citation type="submission" date="2023-11" db="EMBL/GenBank/DDBJ databases">
        <authorList>
            <person name="De Vega J J."/>
            <person name="De Vega J J."/>
        </authorList>
    </citation>
    <scope>NUCLEOTIDE SEQUENCE</scope>
</reference>
<comment type="caution">
    <text evidence="1">The sequence shown here is derived from an EMBL/GenBank/DDBJ whole genome shotgun (WGS) entry which is preliminary data.</text>
</comment>
<dbReference type="AlphaFoldDB" id="A0AAD2HEQ7"/>
<accession>A0AAD2HEQ7</accession>
<protein>
    <submittedName>
        <fullName evidence="1">Uncharacterized protein</fullName>
    </submittedName>
</protein>
<proteinExistence type="predicted"/>
<gene>
    <name evidence="1" type="ORF">MYCIT1_LOCUS21702</name>
</gene>